<feature type="domain" description="Acyl-CoA oxidase/dehydrogenase middle" evidence="13">
    <location>
        <begin position="168"/>
        <end position="278"/>
    </location>
</feature>
<keyword evidence="8" id="KW-0560">Oxidoreductase</keyword>
<comment type="caution">
    <text evidence="15">The sequence shown here is derived from an EMBL/GenBank/DDBJ whole genome shotgun (WGS) entry which is preliminary data.</text>
</comment>
<evidence type="ECO:0000256" key="7">
    <source>
        <dbReference type="ARBA" id="ARBA00022832"/>
    </source>
</evidence>
<evidence type="ECO:0000256" key="5">
    <source>
        <dbReference type="ARBA" id="ARBA00022630"/>
    </source>
</evidence>
<evidence type="ECO:0000256" key="8">
    <source>
        <dbReference type="ARBA" id="ARBA00023002"/>
    </source>
</evidence>
<evidence type="ECO:0000313" key="16">
    <source>
        <dbReference type="Proteomes" id="UP000708208"/>
    </source>
</evidence>
<keyword evidence="16" id="KW-1185">Reference proteome</keyword>
<dbReference type="FunFam" id="1.20.140.10:FF:000007">
    <property type="entry name" value="Acyl-coenzyme A oxidase"/>
    <property type="match status" value="1"/>
</dbReference>
<keyword evidence="6 11" id="KW-0274">FAD</keyword>
<dbReference type="GO" id="GO:0016402">
    <property type="term" value="F:pristanoyl-CoA oxidase activity"/>
    <property type="evidence" value="ECO:0007669"/>
    <property type="project" value="TreeGrafter"/>
</dbReference>
<dbReference type="Pfam" id="PF01756">
    <property type="entry name" value="ACOX"/>
    <property type="match status" value="1"/>
</dbReference>
<dbReference type="FunFam" id="1.20.140.10:FF:000010">
    <property type="entry name" value="Acyl-coenzyme A oxidase"/>
    <property type="match status" value="1"/>
</dbReference>
<evidence type="ECO:0000256" key="9">
    <source>
        <dbReference type="ARBA" id="ARBA00023098"/>
    </source>
</evidence>
<proteinExistence type="inferred from homology"/>
<dbReference type="InterPro" id="IPR012258">
    <property type="entry name" value="Acyl-CoA_oxidase"/>
</dbReference>
<dbReference type="InterPro" id="IPR002655">
    <property type="entry name" value="Acyl-CoA_oxidase_C"/>
</dbReference>
<evidence type="ECO:0000256" key="1">
    <source>
        <dbReference type="ARBA" id="ARBA00001974"/>
    </source>
</evidence>
<protein>
    <recommendedName>
        <fullName evidence="11">Acyl-coenzyme A oxidase</fullName>
    </recommendedName>
</protein>
<comment type="pathway">
    <text evidence="3">Lipid metabolism.</text>
</comment>
<evidence type="ECO:0000256" key="11">
    <source>
        <dbReference type="PIRNR" id="PIRNR000168"/>
    </source>
</evidence>
<name>A0A8J2L585_9HEXA</name>
<keyword evidence="10" id="KW-0576">Peroxisome</keyword>
<dbReference type="GO" id="GO:0005504">
    <property type="term" value="F:fatty acid binding"/>
    <property type="evidence" value="ECO:0007669"/>
    <property type="project" value="TreeGrafter"/>
</dbReference>
<dbReference type="OrthoDB" id="538336at2759"/>
<evidence type="ECO:0000259" key="13">
    <source>
        <dbReference type="Pfam" id="PF02770"/>
    </source>
</evidence>
<dbReference type="GO" id="GO:0055088">
    <property type="term" value="P:lipid homeostasis"/>
    <property type="evidence" value="ECO:0007669"/>
    <property type="project" value="TreeGrafter"/>
</dbReference>
<dbReference type="EMBL" id="CAJVCH010353467">
    <property type="protein sequence ID" value="CAG7815823.1"/>
    <property type="molecule type" value="Genomic_DNA"/>
</dbReference>
<feature type="domain" description="Acyl-CoA oxidase C-terminal" evidence="12">
    <location>
        <begin position="520"/>
        <end position="700"/>
    </location>
</feature>
<evidence type="ECO:0000259" key="12">
    <source>
        <dbReference type="Pfam" id="PF01756"/>
    </source>
</evidence>
<evidence type="ECO:0000256" key="6">
    <source>
        <dbReference type="ARBA" id="ARBA00022827"/>
    </source>
</evidence>
<organism evidence="15 16">
    <name type="scientific">Allacma fusca</name>
    <dbReference type="NCBI Taxonomy" id="39272"/>
    <lineage>
        <taxon>Eukaryota</taxon>
        <taxon>Metazoa</taxon>
        <taxon>Ecdysozoa</taxon>
        <taxon>Arthropoda</taxon>
        <taxon>Hexapoda</taxon>
        <taxon>Collembola</taxon>
        <taxon>Symphypleona</taxon>
        <taxon>Sminthuridae</taxon>
        <taxon>Allacma</taxon>
    </lineage>
</organism>
<dbReference type="InterPro" id="IPR055060">
    <property type="entry name" value="ACOX_C_alpha1"/>
</dbReference>
<dbReference type="GO" id="GO:0071949">
    <property type="term" value="F:FAD binding"/>
    <property type="evidence" value="ECO:0007669"/>
    <property type="project" value="InterPro"/>
</dbReference>
<keyword evidence="5 11" id="KW-0285">Flavoprotein</keyword>
<evidence type="ECO:0000259" key="14">
    <source>
        <dbReference type="Pfam" id="PF22924"/>
    </source>
</evidence>
<comment type="subcellular location">
    <subcellularLocation>
        <location evidence="2">Peroxisome</location>
    </subcellularLocation>
</comment>
<dbReference type="FunFam" id="2.40.110.10:FF:000005">
    <property type="entry name" value="Acyl-coenzyme A oxidase"/>
    <property type="match status" value="1"/>
</dbReference>
<evidence type="ECO:0000256" key="4">
    <source>
        <dbReference type="ARBA" id="ARBA00006288"/>
    </source>
</evidence>
<dbReference type="PANTHER" id="PTHR10909:SF390">
    <property type="entry name" value="PEROXISOMAL ACYL-COENZYME A OXIDASE 3"/>
    <property type="match status" value="1"/>
</dbReference>
<reference evidence="15" key="1">
    <citation type="submission" date="2021-06" db="EMBL/GenBank/DDBJ databases">
        <authorList>
            <person name="Hodson N. C."/>
            <person name="Mongue J. A."/>
            <person name="Jaron S. K."/>
        </authorList>
    </citation>
    <scope>NUCLEOTIDE SEQUENCE</scope>
</reference>
<comment type="similarity">
    <text evidence="4 11">Belongs to the acyl-CoA oxidase family.</text>
</comment>
<dbReference type="GO" id="GO:0033540">
    <property type="term" value="P:fatty acid beta-oxidation using acyl-CoA oxidase"/>
    <property type="evidence" value="ECO:0007669"/>
    <property type="project" value="TreeGrafter"/>
</dbReference>
<dbReference type="Pfam" id="PF22924">
    <property type="entry name" value="ACOX_C_alpha1"/>
    <property type="match status" value="1"/>
</dbReference>
<dbReference type="Proteomes" id="UP000708208">
    <property type="component" value="Unassembled WGS sequence"/>
</dbReference>
<evidence type="ECO:0000256" key="3">
    <source>
        <dbReference type="ARBA" id="ARBA00005189"/>
    </source>
</evidence>
<accession>A0A8J2L585</accession>
<evidence type="ECO:0000313" key="15">
    <source>
        <dbReference type="EMBL" id="CAG7815823.1"/>
    </source>
</evidence>
<keyword evidence="9" id="KW-0443">Lipid metabolism</keyword>
<feature type="domain" description="Acyl-CoA oxidase C-alpha1" evidence="14">
    <location>
        <begin position="315"/>
        <end position="478"/>
    </location>
</feature>
<dbReference type="Pfam" id="PF02770">
    <property type="entry name" value="Acyl-CoA_dh_M"/>
    <property type="match status" value="1"/>
</dbReference>
<dbReference type="AlphaFoldDB" id="A0A8J2L585"/>
<dbReference type="PANTHER" id="PTHR10909">
    <property type="entry name" value="ELECTRON TRANSPORT OXIDOREDUCTASE"/>
    <property type="match status" value="1"/>
</dbReference>
<evidence type="ECO:0000256" key="10">
    <source>
        <dbReference type="ARBA" id="ARBA00023140"/>
    </source>
</evidence>
<dbReference type="PIRSF" id="PIRSF000168">
    <property type="entry name" value="Acyl-CoA_oxidase"/>
    <property type="match status" value="1"/>
</dbReference>
<evidence type="ECO:0000256" key="2">
    <source>
        <dbReference type="ARBA" id="ARBA00004275"/>
    </source>
</evidence>
<sequence length="704" mass="79092">MPPNRFRTLNFPDADKAKKYEAEDDFMADFPPGPLDVYRKNSSFDWKVLRTVVEDEKILRFKHKIWKTLERDPVFAHPLRDLSMEENREATMQRVLRVLEYDFLPEEELINDPRLNNALTVALGQYDWSLSAKRSLLSDFFINAIRGLGTGRHYDYIEQAANVQLLGCFALTEISHGTNTRGMRTKATYDTNNQGYVLHTPDFEAAKCWVGNLAKTATHAVLFAQLYTPDGHCHGLHTFVVPIRDPKTLVPYPGITIGDMGGKLGLNGLDNGYMLFDNYKISRDCLLNKTGDVTTDGKYVTPYKDPNKRFGASLGNLSAGRVGIICMCAANLTKVMPIAVRYSAVRRQFGNDGQELPVIEYQMQQWRLFPYLAATYAMKIFGDNFYRDYAQFVISQYAGADKSQLAMAGAEIHALSSSAKPLAGWLARDGIQECREACGGHGYLKASGIGYIRDDNDANCTYEGDNNVLLQQTSNWLLSIWANPKRENISTPLGSTSFLVDIKDIMSKKFRPTTVQELMNPNVVLDAYKWLVCWLLQSTSEKYHSALQAGKDSFAARNDSQVFLARSLSLAYIEHHVLDRFNQFCSRPGLPDEISAVLRKLVLLYGLWSLEKHMAALYQGGYVEGSTPSNIIREGILELCLALKNDAVALADAIAPPDFILNSVIGMSDGEVYKNMQSVMSQVVNGLQRPSWWKEVSQRLTSKL</sequence>
<comment type="cofactor">
    <cofactor evidence="1">
        <name>FAD</name>
        <dbReference type="ChEBI" id="CHEBI:57692"/>
    </cofactor>
</comment>
<keyword evidence="7" id="KW-0276">Fatty acid metabolism</keyword>
<dbReference type="GO" id="GO:0005777">
    <property type="term" value="C:peroxisome"/>
    <property type="evidence" value="ECO:0007669"/>
    <property type="project" value="UniProtKB-SubCell"/>
</dbReference>
<dbReference type="InterPro" id="IPR006091">
    <property type="entry name" value="Acyl-CoA_Oxase/DH_mid-dom"/>
</dbReference>
<gene>
    <name evidence="15" type="ORF">AFUS01_LOCUS26475</name>
</gene>